<keyword evidence="4 7" id="KW-0245">EGF-like domain</keyword>
<comment type="subcellular location">
    <subcellularLocation>
        <location evidence="1">Secreted</location>
    </subcellularLocation>
</comment>
<dbReference type="InterPro" id="IPR000734">
    <property type="entry name" value="TAG_lipase"/>
</dbReference>
<dbReference type="Gene3D" id="2.10.25.10">
    <property type="entry name" value="Laminin"/>
    <property type="match status" value="2"/>
</dbReference>
<dbReference type="PROSITE" id="PS50026">
    <property type="entry name" value="EGF_3"/>
    <property type="match status" value="1"/>
</dbReference>
<dbReference type="AlphaFoldDB" id="A0A7R9ISI6"/>
<dbReference type="EMBL" id="OE008529">
    <property type="protein sequence ID" value="CAD7463587.1"/>
    <property type="molecule type" value="Genomic_DNA"/>
</dbReference>
<dbReference type="GO" id="GO:0017171">
    <property type="term" value="F:serine hydrolase activity"/>
    <property type="evidence" value="ECO:0007669"/>
    <property type="project" value="TreeGrafter"/>
</dbReference>
<evidence type="ECO:0000256" key="2">
    <source>
        <dbReference type="ARBA" id="ARBA00010701"/>
    </source>
</evidence>
<dbReference type="PROSITE" id="PS00010">
    <property type="entry name" value="ASX_HYDROXYL"/>
    <property type="match status" value="1"/>
</dbReference>
<dbReference type="InterPro" id="IPR049883">
    <property type="entry name" value="NOTCH1_EGF-like"/>
</dbReference>
<evidence type="ECO:0000256" key="5">
    <source>
        <dbReference type="ARBA" id="ARBA00022737"/>
    </source>
</evidence>
<evidence type="ECO:0000256" key="8">
    <source>
        <dbReference type="RuleBase" id="RU004262"/>
    </source>
</evidence>
<dbReference type="InterPro" id="IPR029058">
    <property type="entry name" value="AB_hydrolase_fold"/>
</dbReference>
<dbReference type="FunFam" id="2.10.25.10:FF:000010">
    <property type="entry name" value="Pro-epidermal growth factor"/>
    <property type="match status" value="1"/>
</dbReference>
<dbReference type="PANTHER" id="PTHR11610:SF173">
    <property type="entry name" value="LIPASE DOMAIN-CONTAINING PROTEIN-RELATED"/>
    <property type="match status" value="1"/>
</dbReference>
<dbReference type="Gene3D" id="3.40.50.1820">
    <property type="entry name" value="alpha/beta hydrolase"/>
    <property type="match status" value="1"/>
</dbReference>
<evidence type="ECO:0000256" key="9">
    <source>
        <dbReference type="SAM" id="MobiDB-lite"/>
    </source>
</evidence>
<evidence type="ECO:0000256" key="3">
    <source>
        <dbReference type="ARBA" id="ARBA00022525"/>
    </source>
</evidence>
<accession>A0A7R9ISI6</accession>
<dbReference type="InterPro" id="IPR000152">
    <property type="entry name" value="EGF-type_Asp/Asn_hydroxyl_site"/>
</dbReference>
<dbReference type="SMART" id="SM00179">
    <property type="entry name" value="EGF_CA"/>
    <property type="match status" value="1"/>
</dbReference>
<comment type="similarity">
    <text evidence="2 8">Belongs to the AB hydrolase superfamily. Lipase family.</text>
</comment>
<keyword evidence="6" id="KW-1015">Disulfide bond</keyword>
<evidence type="ECO:0000256" key="6">
    <source>
        <dbReference type="ARBA" id="ARBA00023157"/>
    </source>
</evidence>
<dbReference type="InterPro" id="IPR000742">
    <property type="entry name" value="EGF"/>
</dbReference>
<comment type="caution">
    <text evidence="7">Lacks conserved residue(s) required for the propagation of feature annotation.</text>
</comment>
<dbReference type="GO" id="GO:0016298">
    <property type="term" value="F:lipase activity"/>
    <property type="evidence" value="ECO:0007669"/>
    <property type="project" value="InterPro"/>
</dbReference>
<dbReference type="SUPFAM" id="SSF53474">
    <property type="entry name" value="alpha/beta-Hydrolases"/>
    <property type="match status" value="1"/>
</dbReference>
<feature type="domain" description="EGF-like" evidence="10">
    <location>
        <begin position="382"/>
        <end position="415"/>
    </location>
</feature>
<dbReference type="GO" id="GO:0005509">
    <property type="term" value="F:calcium ion binding"/>
    <property type="evidence" value="ECO:0007669"/>
    <property type="project" value="InterPro"/>
</dbReference>
<dbReference type="PROSITE" id="PS01187">
    <property type="entry name" value="EGF_CA"/>
    <property type="match status" value="1"/>
</dbReference>
<dbReference type="SMART" id="SM00181">
    <property type="entry name" value="EGF"/>
    <property type="match status" value="2"/>
</dbReference>
<dbReference type="Pfam" id="PF07645">
    <property type="entry name" value="EGF_CA"/>
    <property type="match status" value="1"/>
</dbReference>
<sequence length="533" mass="58413">MDGRFISELKVTENDVTFLLQNPSVPSTLVRGVDSSLGNFNPNRETKFIIRGFFSDGNSMREITDANGLSAQAATVDIGTFTARLIEYLVTKGLTTANIDLIGFSLGAHVAAIAANQNTAGRIGRITGLDPVGRRYENVPLEDRLDISDGDFVQVIHTNGGFIGWGSDLGHVDFYPNDGNKQYGCGIDLTGACSHLRAVAFYAESTTSSVGFYGTRCGTWNDYNNGICSTNVKQIMGAHTPDSSCIVHLWLALSLVPSNLTQAQHEHLLPEEDGYYLDSLVTDQYLPASGPETLQCPSDNVIRTRSKCKLNGDWVDCFKQHCCENYTYIGGRCLPKGVEPCTLGLCEQRCAVYLQRVICTCYHGYKFNPNNQKKGVAPLCEDVDECSSESHDCQHTCINTPGSYLCDCKKGFSLQADNRTCWRETPLPEVEQDPLTQAATRDRCYASCDTVNKLHDRINSLHEKVLALSTAVRLSSFASGPPGQPGRPGPAGPSGPRGFPGKCNRDYMVERRSVLYRQFGSGLANIWIWCSRG</sequence>
<evidence type="ECO:0000256" key="4">
    <source>
        <dbReference type="ARBA" id="ARBA00022536"/>
    </source>
</evidence>
<dbReference type="SUPFAM" id="SSF57196">
    <property type="entry name" value="EGF/Laminin"/>
    <property type="match status" value="1"/>
</dbReference>
<evidence type="ECO:0000313" key="11">
    <source>
        <dbReference type="EMBL" id="CAD7463587.1"/>
    </source>
</evidence>
<feature type="region of interest" description="Disordered" evidence="9">
    <location>
        <begin position="477"/>
        <end position="502"/>
    </location>
</feature>
<organism evidence="11">
    <name type="scientific">Timema tahoe</name>
    <dbReference type="NCBI Taxonomy" id="61484"/>
    <lineage>
        <taxon>Eukaryota</taxon>
        <taxon>Metazoa</taxon>
        <taxon>Ecdysozoa</taxon>
        <taxon>Arthropoda</taxon>
        <taxon>Hexapoda</taxon>
        <taxon>Insecta</taxon>
        <taxon>Pterygota</taxon>
        <taxon>Neoptera</taxon>
        <taxon>Polyneoptera</taxon>
        <taxon>Phasmatodea</taxon>
        <taxon>Timematodea</taxon>
        <taxon>Timematoidea</taxon>
        <taxon>Timematidae</taxon>
        <taxon>Timema</taxon>
    </lineage>
</organism>
<dbReference type="GO" id="GO:0016042">
    <property type="term" value="P:lipid catabolic process"/>
    <property type="evidence" value="ECO:0007669"/>
    <property type="project" value="TreeGrafter"/>
</dbReference>
<dbReference type="InterPro" id="IPR013818">
    <property type="entry name" value="Lipase"/>
</dbReference>
<dbReference type="InterPro" id="IPR018097">
    <property type="entry name" value="EGF_Ca-bd_CS"/>
</dbReference>
<protein>
    <recommendedName>
        <fullName evidence="10">EGF-like domain-containing protein</fullName>
    </recommendedName>
</protein>
<evidence type="ECO:0000259" key="10">
    <source>
        <dbReference type="PROSITE" id="PS50026"/>
    </source>
</evidence>
<dbReference type="Gene3D" id="1.20.5.320">
    <property type="entry name" value="6-Phosphogluconate Dehydrogenase, domain 3"/>
    <property type="match status" value="1"/>
</dbReference>
<keyword evidence="3" id="KW-0964">Secreted</keyword>
<feature type="compositionally biased region" description="Pro residues" evidence="9">
    <location>
        <begin position="482"/>
        <end position="493"/>
    </location>
</feature>
<keyword evidence="5" id="KW-0677">Repeat</keyword>
<dbReference type="Pfam" id="PF00151">
    <property type="entry name" value="Lipase"/>
    <property type="match status" value="1"/>
</dbReference>
<dbReference type="InterPro" id="IPR001881">
    <property type="entry name" value="EGF-like_Ca-bd_dom"/>
</dbReference>
<evidence type="ECO:0000256" key="7">
    <source>
        <dbReference type="PROSITE-ProRule" id="PRU00076"/>
    </source>
</evidence>
<name>A0A7R9ISI6_9NEOP</name>
<reference evidence="11" key="1">
    <citation type="submission" date="2020-11" db="EMBL/GenBank/DDBJ databases">
        <authorList>
            <person name="Tran Van P."/>
        </authorList>
    </citation>
    <scope>NUCLEOTIDE SEQUENCE</scope>
</reference>
<proteinExistence type="inferred from homology"/>
<gene>
    <name evidence="11" type="ORF">TTEB3V08_LOCUS11469</name>
</gene>
<dbReference type="PANTHER" id="PTHR11610">
    <property type="entry name" value="LIPASE"/>
    <property type="match status" value="1"/>
</dbReference>
<evidence type="ECO:0000256" key="1">
    <source>
        <dbReference type="ARBA" id="ARBA00004613"/>
    </source>
</evidence>
<dbReference type="GO" id="GO:0005615">
    <property type="term" value="C:extracellular space"/>
    <property type="evidence" value="ECO:0007669"/>
    <property type="project" value="TreeGrafter"/>
</dbReference>